<dbReference type="AlphaFoldDB" id="A0A0A9B1G3"/>
<proteinExistence type="predicted"/>
<organism evidence="1">
    <name type="scientific">Arundo donax</name>
    <name type="common">Giant reed</name>
    <name type="synonym">Donax arundinaceus</name>
    <dbReference type="NCBI Taxonomy" id="35708"/>
    <lineage>
        <taxon>Eukaryota</taxon>
        <taxon>Viridiplantae</taxon>
        <taxon>Streptophyta</taxon>
        <taxon>Embryophyta</taxon>
        <taxon>Tracheophyta</taxon>
        <taxon>Spermatophyta</taxon>
        <taxon>Magnoliopsida</taxon>
        <taxon>Liliopsida</taxon>
        <taxon>Poales</taxon>
        <taxon>Poaceae</taxon>
        <taxon>PACMAD clade</taxon>
        <taxon>Arundinoideae</taxon>
        <taxon>Arundineae</taxon>
        <taxon>Arundo</taxon>
    </lineage>
</organism>
<name>A0A0A9B1G3_ARUDO</name>
<reference evidence="1" key="2">
    <citation type="journal article" date="2015" name="Data Brief">
        <title>Shoot transcriptome of the giant reed, Arundo donax.</title>
        <authorList>
            <person name="Barrero R.A."/>
            <person name="Guerrero F.D."/>
            <person name="Moolhuijzen P."/>
            <person name="Goolsby J.A."/>
            <person name="Tidwell J."/>
            <person name="Bellgard S.E."/>
            <person name="Bellgard M.I."/>
        </authorList>
    </citation>
    <scope>NUCLEOTIDE SEQUENCE</scope>
    <source>
        <tissue evidence="1">Shoot tissue taken approximately 20 cm above the soil surface</tissue>
    </source>
</reference>
<accession>A0A0A9B1G3</accession>
<sequence length="33" mass="3765">MMVSHLMLSLCRSHSGQLRVWAMWDWGISCTAA</sequence>
<evidence type="ECO:0000313" key="1">
    <source>
        <dbReference type="EMBL" id="JAD57201.1"/>
    </source>
</evidence>
<reference evidence="1" key="1">
    <citation type="submission" date="2014-09" db="EMBL/GenBank/DDBJ databases">
        <authorList>
            <person name="Magalhaes I.L.F."/>
            <person name="Oliveira U."/>
            <person name="Santos F.R."/>
            <person name="Vidigal T.H.D.A."/>
            <person name="Brescovit A.D."/>
            <person name="Santos A.J."/>
        </authorList>
    </citation>
    <scope>NUCLEOTIDE SEQUENCE</scope>
    <source>
        <tissue evidence="1">Shoot tissue taken approximately 20 cm above the soil surface</tissue>
    </source>
</reference>
<protein>
    <submittedName>
        <fullName evidence="1">Uncharacterized protein</fullName>
    </submittedName>
</protein>
<dbReference type="EMBL" id="GBRH01240694">
    <property type="protein sequence ID" value="JAD57201.1"/>
    <property type="molecule type" value="Transcribed_RNA"/>
</dbReference>